<evidence type="ECO:0000313" key="1">
    <source>
        <dbReference type="EMBL" id="KAG8007808.1"/>
    </source>
</evidence>
<sequence length="337" mass="37069">MAVETMADIEDDGDTELVGMGLRVSVSPVQTAFYLILVLLGILGNATVIGVIGQSVISDRSRGRNSDIIIINMALSNLLVSVVRNTLLVISDMGLQLYSSKEWCQFLMGVWVWLRSVNVWSTLFLSAFHLQTLRRVAPSMGNLQGPRSTPTSLTLSLGLIWLLNFIYSIPAHIFSTSGNENSTETLMLVSSTTRPLLGCVWNFPSSYSGLAYATTSMVIHETIPIILMAFTNLGSLYTLYNHGRVRSSTLQDAPVIKRVPAEKRAAKVILALIMLFIASWGTSIISVNYFNYNQGSSAEFLLVIARFANIIFIAMSPGVLAIGHRRLRSFIKSMLTH</sequence>
<gene>
    <name evidence="1" type="ORF">GBF38_013498</name>
</gene>
<keyword evidence="2" id="KW-1185">Reference proteome</keyword>
<dbReference type="EMBL" id="CM024790">
    <property type="protein sequence ID" value="KAG8007808.1"/>
    <property type="molecule type" value="Genomic_DNA"/>
</dbReference>
<protein>
    <submittedName>
        <fullName evidence="1">Uncharacterized protein</fullName>
    </submittedName>
</protein>
<comment type="caution">
    <text evidence="1">The sequence shown here is derived from an EMBL/GenBank/DDBJ whole genome shotgun (WGS) entry which is preliminary data.</text>
</comment>
<dbReference type="Proteomes" id="UP000805704">
    <property type="component" value="Chromosome 2"/>
</dbReference>
<accession>A0ACB7F004</accession>
<reference evidence="1" key="1">
    <citation type="submission" date="2020-04" db="EMBL/GenBank/DDBJ databases">
        <title>A chromosome-scale assembly and high-density genetic map of the yellow drum (Nibea albiflora) genome.</title>
        <authorList>
            <person name="Xu D."/>
            <person name="Zhang W."/>
            <person name="Chen R."/>
            <person name="Tan P."/>
            <person name="Wang L."/>
            <person name="Song H."/>
            <person name="Tian L."/>
            <person name="Zhu Q."/>
            <person name="Wang B."/>
        </authorList>
    </citation>
    <scope>NUCLEOTIDE SEQUENCE</scope>
    <source>
        <strain evidence="1">ZJHYS-2018</strain>
    </source>
</reference>
<evidence type="ECO:0000313" key="2">
    <source>
        <dbReference type="Proteomes" id="UP000805704"/>
    </source>
</evidence>
<organism evidence="1 2">
    <name type="scientific">Nibea albiflora</name>
    <name type="common">Yellow drum</name>
    <name type="synonym">Corvina albiflora</name>
    <dbReference type="NCBI Taxonomy" id="240163"/>
    <lineage>
        <taxon>Eukaryota</taxon>
        <taxon>Metazoa</taxon>
        <taxon>Chordata</taxon>
        <taxon>Craniata</taxon>
        <taxon>Vertebrata</taxon>
        <taxon>Euteleostomi</taxon>
        <taxon>Actinopterygii</taxon>
        <taxon>Neopterygii</taxon>
        <taxon>Teleostei</taxon>
        <taxon>Neoteleostei</taxon>
        <taxon>Acanthomorphata</taxon>
        <taxon>Eupercaria</taxon>
        <taxon>Sciaenidae</taxon>
        <taxon>Nibea</taxon>
    </lineage>
</organism>
<proteinExistence type="predicted"/>
<name>A0ACB7F004_NIBAL</name>